<dbReference type="SUPFAM" id="SSF47923">
    <property type="entry name" value="Ypt/Rab-GAP domain of gyp1p"/>
    <property type="match status" value="1"/>
</dbReference>
<gene>
    <name evidence="2" type="ORF">PHYEVI_LOCUS3263</name>
</gene>
<proteinExistence type="predicted"/>
<dbReference type="PANTHER" id="PTHR16110">
    <property type="entry name" value="TBC1 DOMAIN FAMILY MEMBER 19"/>
    <property type="match status" value="1"/>
</dbReference>
<evidence type="ECO:0000313" key="2">
    <source>
        <dbReference type="EMBL" id="CAG9856850.1"/>
    </source>
</evidence>
<dbReference type="OrthoDB" id="10249775at2759"/>
<dbReference type="SMART" id="SM00164">
    <property type="entry name" value="TBC"/>
    <property type="match status" value="1"/>
</dbReference>
<dbReference type="AlphaFoldDB" id="A0A9N9XK01"/>
<sequence length="529" mass="61288">MEESVNRRAVTEERQEKNLSQMTAKICEDLKKSAYHARLFEDIQKLAITPRVRTEDFGDSLLKAMQENGLESNLRNTIYRYIMSKKKESNAYDSFFRKCQIHWDKRIHKSLNSMCNELGISLAKPRTANEREELLAKWTELSNYEADIHKYRPVYAPKDFLDVLLNLKGPLDEKSTGNGDWQFTQLPLKVKNLAELRTFYGDLSKGEQILTPSNALTMPQTFTLLEEERITLGERVLSRNYAPLAQEFLKKGCPRCLRARMWSLLLGSDAQKFEYKYFEFLKEHVLQYDLMIDKLIIKDISLTASNDDQYFVFEDVLYQVMLCFSRDSEILKNLPTQPAFMQVLIKGKQPSGDNGNSSGTIVFPPSGVIPFHGFSMYAAPFCYLYDDPVELYFSFRAFYLRYWHRLHRVCGSPQGVVSLCLQFERLLQCYDPVLWNHFKKCKIQPLRLVIKWIMRAFSGHLPPEQLLSLWDLVLAYDSLEVVPLLAVVIVIFRKDNLLKVTTLPNAEAVLSDLTTIAVVPLLQMALMKD</sequence>
<protein>
    <recommendedName>
        <fullName evidence="1">Rab-GAP TBC domain-containing protein</fullName>
    </recommendedName>
</protein>
<dbReference type="EMBL" id="OU900105">
    <property type="protein sequence ID" value="CAG9856850.1"/>
    <property type="molecule type" value="Genomic_DNA"/>
</dbReference>
<name>A0A9N9XK01_PHYSR</name>
<evidence type="ECO:0000259" key="1">
    <source>
        <dbReference type="PROSITE" id="PS50086"/>
    </source>
</evidence>
<dbReference type="InterPro" id="IPR042507">
    <property type="entry name" value="TBC1D19"/>
</dbReference>
<dbReference type="InterPro" id="IPR000195">
    <property type="entry name" value="Rab-GAP-TBC_dom"/>
</dbReference>
<dbReference type="PANTHER" id="PTHR16110:SF1">
    <property type="entry name" value="TBC1 DOMAIN FAMILY MEMBER 19"/>
    <property type="match status" value="1"/>
</dbReference>
<keyword evidence="3" id="KW-1185">Reference proteome</keyword>
<dbReference type="Proteomes" id="UP001153712">
    <property type="component" value="Chromosome 12"/>
</dbReference>
<feature type="domain" description="Rab-GAP TBC" evidence="1">
    <location>
        <begin position="252"/>
        <end position="477"/>
    </location>
</feature>
<dbReference type="Pfam" id="PF00566">
    <property type="entry name" value="RabGAP-TBC"/>
    <property type="match status" value="1"/>
</dbReference>
<evidence type="ECO:0000313" key="3">
    <source>
        <dbReference type="Proteomes" id="UP001153712"/>
    </source>
</evidence>
<accession>A0A9N9XK01</accession>
<organism evidence="2 3">
    <name type="scientific">Phyllotreta striolata</name>
    <name type="common">Striped flea beetle</name>
    <name type="synonym">Crioceris striolata</name>
    <dbReference type="NCBI Taxonomy" id="444603"/>
    <lineage>
        <taxon>Eukaryota</taxon>
        <taxon>Metazoa</taxon>
        <taxon>Ecdysozoa</taxon>
        <taxon>Arthropoda</taxon>
        <taxon>Hexapoda</taxon>
        <taxon>Insecta</taxon>
        <taxon>Pterygota</taxon>
        <taxon>Neoptera</taxon>
        <taxon>Endopterygota</taxon>
        <taxon>Coleoptera</taxon>
        <taxon>Polyphaga</taxon>
        <taxon>Cucujiformia</taxon>
        <taxon>Chrysomeloidea</taxon>
        <taxon>Chrysomelidae</taxon>
        <taxon>Galerucinae</taxon>
        <taxon>Alticini</taxon>
        <taxon>Phyllotreta</taxon>
    </lineage>
</organism>
<dbReference type="PROSITE" id="PS50086">
    <property type="entry name" value="TBC_RABGAP"/>
    <property type="match status" value="1"/>
</dbReference>
<reference evidence="2" key="1">
    <citation type="submission" date="2022-01" db="EMBL/GenBank/DDBJ databases">
        <authorList>
            <person name="King R."/>
        </authorList>
    </citation>
    <scope>NUCLEOTIDE SEQUENCE</scope>
</reference>
<dbReference type="Gene3D" id="1.10.472.80">
    <property type="entry name" value="Ypt/Rab-GAP domain of gyp1p, domain 3"/>
    <property type="match status" value="1"/>
</dbReference>
<dbReference type="InterPro" id="IPR035969">
    <property type="entry name" value="Rab-GAP_TBC_sf"/>
</dbReference>